<dbReference type="InterPro" id="IPR051604">
    <property type="entry name" value="Ergot_Alk_Oxidoreductase"/>
</dbReference>
<proteinExistence type="predicted"/>
<reference evidence="2" key="1">
    <citation type="journal article" date="2020" name="Microb. Genom.">
        <title>Genetic diversity of clinical and environmental Mucorales isolates obtained from an investigation of mucormycosis cases among solid organ transplant recipients.</title>
        <authorList>
            <person name="Nguyen M.H."/>
            <person name="Kaul D."/>
            <person name="Muto C."/>
            <person name="Cheng S.J."/>
            <person name="Richter R.A."/>
            <person name="Bruno V.M."/>
            <person name="Liu G."/>
            <person name="Beyhan S."/>
            <person name="Sundermann A.J."/>
            <person name="Mounaud S."/>
            <person name="Pasculle A.W."/>
            <person name="Nierman W.C."/>
            <person name="Driscoll E."/>
            <person name="Cumbie R."/>
            <person name="Clancy C.J."/>
            <person name="Dupont C.L."/>
        </authorList>
    </citation>
    <scope>NUCLEOTIDE SEQUENCE</scope>
    <source>
        <strain evidence="2">GL11</strain>
    </source>
</reference>
<name>A0A9P6WY03_RHIOR</name>
<comment type="caution">
    <text evidence="2">The sequence shown here is derived from an EMBL/GenBank/DDBJ whole genome shotgun (WGS) entry which is preliminary data.</text>
</comment>
<dbReference type="Gene3D" id="3.90.25.10">
    <property type="entry name" value="UDP-galactose 4-epimerase, domain 1"/>
    <property type="match status" value="1"/>
</dbReference>
<organism evidence="2 3">
    <name type="scientific">Rhizopus oryzae</name>
    <name type="common">Mucormycosis agent</name>
    <name type="synonym">Rhizopus arrhizus var. delemar</name>
    <dbReference type="NCBI Taxonomy" id="64495"/>
    <lineage>
        <taxon>Eukaryota</taxon>
        <taxon>Fungi</taxon>
        <taxon>Fungi incertae sedis</taxon>
        <taxon>Mucoromycota</taxon>
        <taxon>Mucoromycotina</taxon>
        <taxon>Mucoromycetes</taxon>
        <taxon>Mucorales</taxon>
        <taxon>Mucorineae</taxon>
        <taxon>Rhizopodaceae</taxon>
        <taxon>Rhizopus</taxon>
    </lineage>
</organism>
<dbReference type="InterPro" id="IPR008030">
    <property type="entry name" value="NmrA-like"/>
</dbReference>
<gene>
    <name evidence="2" type="ORF">G6F64_012338</name>
</gene>
<dbReference type="PANTHER" id="PTHR43162:SF1">
    <property type="entry name" value="PRESTALK A DIFFERENTIATION PROTEIN A"/>
    <property type="match status" value="1"/>
</dbReference>
<protein>
    <recommendedName>
        <fullName evidence="1">NmrA-like domain-containing protein</fullName>
    </recommendedName>
</protein>
<evidence type="ECO:0000313" key="2">
    <source>
        <dbReference type="EMBL" id="KAG1300837.1"/>
    </source>
</evidence>
<dbReference type="SUPFAM" id="SSF51735">
    <property type="entry name" value="NAD(P)-binding Rossmann-fold domains"/>
    <property type="match status" value="1"/>
</dbReference>
<evidence type="ECO:0000259" key="1">
    <source>
        <dbReference type="Pfam" id="PF05368"/>
    </source>
</evidence>
<dbReference type="InterPro" id="IPR036291">
    <property type="entry name" value="NAD(P)-bd_dom_sf"/>
</dbReference>
<dbReference type="EMBL" id="JAANQT010003681">
    <property type="protein sequence ID" value="KAG1300837.1"/>
    <property type="molecule type" value="Genomic_DNA"/>
</dbReference>
<dbReference type="Pfam" id="PF05368">
    <property type="entry name" value="NmrA"/>
    <property type="match status" value="1"/>
</dbReference>
<dbReference type="Proteomes" id="UP000716291">
    <property type="component" value="Unassembled WGS sequence"/>
</dbReference>
<dbReference type="AlphaFoldDB" id="A0A9P6WY03"/>
<sequence>MTSLSERVFIVGGTGNVGAKTVRELIDKKIPVTLYARTPEKVHGMFNSELVKVVQGDYEDLSPLKEGLKGHTRLFLLIADLKKMVEYKKQIALWAYEAGVQQVVDISSAWVSFPWRTTPIGTMHYYSEKAIFDLPNRGSYVTLRPGRFMSNLMLFDGPKGDQVLDVLEADEIQGWISPNDIGAVAAVVLSEDIEKHHDAVYELSGDLATPAQRTEYLSRAVGRQLTYQKISAAEKYDRIMSTGYFKHTFAYCLAASATTVDMQHLHVTDGMEILLRRKPETLEQYILANKDAFK</sequence>
<evidence type="ECO:0000313" key="3">
    <source>
        <dbReference type="Proteomes" id="UP000716291"/>
    </source>
</evidence>
<feature type="domain" description="NmrA-like" evidence="1">
    <location>
        <begin position="6"/>
        <end position="285"/>
    </location>
</feature>
<dbReference type="Gene3D" id="3.40.50.720">
    <property type="entry name" value="NAD(P)-binding Rossmann-like Domain"/>
    <property type="match status" value="1"/>
</dbReference>
<dbReference type="PANTHER" id="PTHR43162">
    <property type="match status" value="1"/>
</dbReference>
<keyword evidence="3" id="KW-1185">Reference proteome</keyword>
<accession>A0A9P6WY03</accession>